<dbReference type="EMBL" id="NVDU01000127">
    <property type="protein sequence ID" value="PFV22815.1"/>
    <property type="molecule type" value="Genomic_DNA"/>
</dbReference>
<proteinExistence type="predicted"/>
<dbReference type="PANTHER" id="PTHR11692:SF0">
    <property type="entry name" value="BIFUNCTIONAL PURINE BIOSYNTHESIS PROTEIN ATIC"/>
    <property type="match status" value="1"/>
</dbReference>
<dbReference type="SUPFAM" id="SSF53927">
    <property type="entry name" value="Cytidine deaminase-like"/>
    <property type="match status" value="1"/>
</dbReference>
<accession>A0A9X7BH77</accession>
<evidence type="ECO:0000313" key="2">
    <source>
        <dbReference type="Proteomes" id="UP000223366"/>
    </source>
</evidence>
<dbReference type="InterPro" id="IPR016193">
    <property type="entry name" value="Cytidine_deaminase-like"/>
</dbReference>
<dbReference type="GO" id="GO:0004643">
    <property type="term" value="F:phosphoribosylaminoimidazolecarboxamide formyltransferase activity"/>
    <property type="evidence" value="ECO:0007669"/>
    <property type="project" value="InterPro"/>
</dbReference>
<organism evidence="1 2">
    <name type="scientific">Bacillus thuringiensis</name>
    <dbReference type="NCBI Taxonomy" id="1428"/>
    <lineage>
        <taxon>Bacteria</taxon>
        <taxon>Bacillati</taxon>
        <taxon>Bacillota</taxon>
        <taxon>Bacilli</taxon>
        <taxon>Bacillales</taxon>
        <taxon>Bacillaceae</taxon>
        <taxon>Bacillus</taxon>
        <taxon>Bacillus cereus group</taxon>
    </lineage>
</organism>
<sequence length="72" mass="8309">MNNIDLRYGINPHQKKEKVYSTEKLFIKILNGEASYINFLDALNAFQLVRELKQSTGQPAAVFCEKNISLKY</sequence>
<dbReference type="Proteomes" id="UP000223366">
    <property type="component" value="Unassembled WGS sequence"/>
</dbReference>
<dbReference type="InterPro" id="IPR024051">
    <property type="entry name" value="AICAR_Tfase_dup_dom_sf"/>
</dbReference>
<dbReference type="GO" id="GO:0005829">
    <property type="term" value="C:cytosol"/>
    <property type="evidence" value="ECO:0007669"/>
    <property type="project" value="TreeGrafter"/>
</dbReference>
<reference evidence="1 2" key="1">
    <citation type="submission" date="2017-09" db="EMBL/GenBank/DDBJ databases">
        <title>Large-scale bioinformatics analysis of Bacillus genomes uncovers conserved roles of natural products in bacterial physiology.</title>
        <authorList>
            <consortium name="Agbiome Team Llc"/>
            <person name="Bleich R.M."/>
            <person name="Grubbs K.J."/>
            <person name="Santa Maria K.C."/>
            <person name="Allen S.E."/>
            <person name="Farag S."/>
            <person name="Shank E.A."/>
            <person name="Bowers A."/>
        </authorList>
    </citation>
    <scope>NUCLEOTIDE SEQUENCE [LARGE SCALE GENOMIC DNA]</scope>
    <source>
        <strain evidence="1 2">AFS060060</strain>
    </source>
</reference>
<comment type="caution">
    <text evidence="1">The sequence shown here is derived from an EMBL/GenBank/DDBJ whole genome shotgun (WGS) entry which is preliminary data.</text>
</comment>
<dbReference type="Pfam" id="PF01808">
    <property type="entry name" value="AICARFT_IMPCHas"/>
    <property type="match status" value="1"/>
</dbReference>
<gene>
    <name evidence="1" type="ORF">COK99_31720</name>
</gene>
<dbReference type="AlphaFoldDB" id="A0A9X7BH77"/>
<dbReference type="InterPro" id="IPR002695">
    <property type="entry name" value="PurH-like"/>
</dbReference>
<protein>
    <submittedName>
        <fullName evidence="1">Uncharacterized protein</fullName>
    </submittedName>
</protein>
<dbReference type="RefSeq" id="WP_097961723.1">
    <property type="nucleotide sequence ID" value="NZ_NUHS01000008.1"/>
</dbReference>
<dbReference type="GO" id="GO:0006189">
    <property type="term" value="P:'de novo' IMP biosynthetic process"/>
    <property type="evidence" value="ECO:0007669"/>
    <property type="project" value="TreeGrafter"/>
</dbReference>
<evidence type="ECO:0000313" key="1">
    <source>
        <dbReference type="EMBL" id="PFV22815.1"/>
    </source>
</evidence>
<dbReference type="Gene3D" id="3.40.140.20">
    <property type="match status" value="1"/>
</dbReference>
<name>A0A9X7BH77_BACTU</name>
<dbReference type="GO" id="GO:0003937">
    <property type="term" value="F:IMP cyclohydrolase activity"/>
    <property type="evidence" value="ECO:0007669"/>
    <property type="project" value="InterPro"/>
</dbReference>
<dbReference type="PANTHER" id="PTHR11692">
    <property type="entry name" value="BIFUNCTIONAL PURINE BIOSYNTHESIS PROTEIN PURH"/>
    <property type="match status" value="1"/>
</dbReference>